<keyword evidence="3" id="KW-1185">Reference proteome</keyword>
<name>A0ABS1FR92_9FLAO</name>
<protein>
    <recommendedName>
        <fullName evidence="4">Anti-sigma factor</fullName>
    </recommendedName>
</protein>
<keyword evidence="1" id="KW-1133">Transmembrane helix</keyword>
<evidence type="ECO:0008006" key="4">
    <source>
        <dbReference type="Google" id="ProtNLM"/>
    </source>
</evidence>
<gene>
    <name evidence="2" type="ORF">JHL15_04200</name>
</gene>
<reference evidence="3" key="1">
    <citation type="submission" date="2021-01" db="EMBL/GenBank/DDBJ databases">
        <title>Genome public.</title>
        <authorList>
            <person name="Liu C."/>
            <person name="Sun Q."/>
        </authorList>
    </citation>
    <scope>NUCLEOTIDE SEQUENCE [LARGE SCALE GENOMIC DNA]</scope>
    <source>
        <strain evidence="3">YIM B02567</strain>
    </source>
</reference>
<evidence type="ECO:0000313" key="3">
    <source>
        <dbReference type="Proteomes" id="UP000628669"/>
    </source>
</evidence>
<organism evidence="2 3">
    <name type="scientific">Chryseobacterium paridis</name>
    <dbReference type="NCBI Taxonomy" id="2800328"/>
    <lineage>
        <taxon>Bacteria</taxon>
        <taxon>Pseudomonadati</taxon>
        <taxon>Bacteroidota</taxon>
        <taxon>Flavobacteriia</taxon>
        <taxon>Flavobacteriales</taxon>
        <taxon>Weeksellaceae</taxon>
        <taxon>Chryseobacterium group</taxon>
        <taxon>Chryseobacterium</taxon>
    </lineage>
</organism>
<dbReference type="RefSeq" id="WP_200243192.1">
    <property type="nucleotide sequence ID" value="NZ_JAENHK010000001.1"/>
</dbReference>
<evidence type="ECO:0000313" key="2">
    <source>
        <dbReference type="EMBL" id="MBK1894953.1"/>
    </source>
</evidence>
<dbReference type="Proteomes" id="UP000628669">
    <property type="component" value="Unassembled WGS sequence"/>
</dbReference>
<feature type="transmembrane region" description="Helical" evidence="1">
    <location>
        <begin position="44"/>
        <end position="66"/>
    </location>
</feature>
<keyword evidence="1" id="KW-0472">Membrane</keyword>
<comment type="caution">
    <text evidence="2">The sequence shown here is derived from an EMBL/GenBank/DDBJ whole genome shotgun (WGS) entry which is preliminary data.</text>
</comment>
<sequence length="205" mass="23366">MNTIKNNFENQIRKQIEEREIAPSRDLWSEIKEQTQAERPKSKLNWLLVAACLMLLFALGSVLVFYNKPDQSSPKVVKKDNSGSDVKKKTLEIRKELPVLVAQEEQKPVEEVRKANQDEKLKTPEVKAFTENKKQPLIREHVSEVSSNISETSAPIIAQADSSKMPVKKKRYVDPSTLLFSVEHKDVIEKTKDKSNVATINLNGR</sequence>
<keyword evidence="1" id="KW-0812">Transmembrane</keyword>
<proteinExistence type="predicted"/>
<evidence type="ECO:0000256" key="1">
    <source>
        <dbReference type="SAM" id="Phobius"/>
    </source>
</evidence>
<accession>A0ABS1FR92</accession>
<dbReference type="EMBL" id="JAENHK010000001">
    <property type="protein sequence ID" value="MBK1894953.1"/>
    <property type="molecule type" value="Genomic_DNA"/>
</dbReference>